<dbReference type="EMBL" id="CADCTA010000089">
    <property type="protein sequence ID" value="CAA9257460.1"/>
    <property type="molecule type" value="Genomic_DNA"/>
</dbReference>
<dbReference type="PIRSF" id="PIRSF001174">
    <property type="entry name" value="Lon_proteas"/>
    <property type="match status" value="1"/>
</dbReference>
<dbReference type="Gene3D" id="1.20.58.1480">
    <property type="match status" value="1"/>
</dbReference>
<dbReference type="SMART" id="SM00382">
    <property type="entry name" value="AAA"/>
    <property type="match status" value="1"/>
</dbReference>
<keyword evidence="3 9" id="KW-0645">Protease</keyword>
<dbReference type="Pfam" id="PF00004">
    <property type="entry name" value="AAA"/>
    <property type="match status" value="1"/>
</dbReference>
<dbReference type="NCBIfam" id="TIGR00763">
    <property type="entry name" value="lon"/>
    <property type="match status" value="1"/>
</dbReference>
<dbReference type="GO" id="GO:0004252">
    <property type="term" value="F:serine-type endopeptidase activity"/>
    <property type="evidence" value="ECO:0007669"/>
    <property type="project" value="UniProtKB-UniRule"/>
</dbReference>
<dbReference type="Gene3D" id="1.10.8.60">
    <property type="match status" value="1"/>
</dbReference>
<dbReference type="Pfam" id="PF05362">
    <property type="entry name" value="Lon_C"/>
    <property type="match status" value="1"/>
</dbReference>
<evidence type="ECO:0000256" key="2">
    <source>
        <dbReference type="ARBA" id="ARBA00022490"/>
    </source>
</evidence>
<evidence type="ECO:0000256" key="12">
    <source>
        <dbReference type="PIRSR" id="PIRSR001174-2"/>
    </source>
</evidence>
<dbReference type="GO" id="GO:0034605">
    <property type="term" value="P:cellular response to heat"/>
    <property type="evidence" value="ECO:0007669"/>
    <property type="project" value="UniProtKB-UniRule"/>
</dbReference>
<organism evidence="18">
    <name type="scientific">uncultured Chthoniobacterales bacterium</name>
    <dbReference type="NCBI Taxonomy" id="1836801"/>
    <lineage>
        <taxon>Bacteria</taxon>
        <taxon>Pseudomonadati</taxon>
        <taxon>Verrucomicrobiota</taxon>
        <taxon>Spartobacteria</taxon>
        <taxon>Chthoniobacterales</taxon>
        <taxon>environmental samples</taxon>
    </lineage>
</organism>
<dbReference type="PROSITE" id="PS51786">
    <property type="entry name" value="LON_PROTEOLYTIC"/>
    <property type="match status" value="1"/>
</dbReference>
<feature type="region of interest" description="Disordered" evidence="15">
    <location>
        <begin position="11"/>
        <end position="36"/>
    </location>
</feature>
<evidence type="ECO:0000256" key="13">
    <source>
        <dbReference type="PROSITE-ProRule" id="PRU01122"/>
    </source>
</evidence>
<comment type="subunit">
    <text evidence="9 10">Homohexamer. Organized in a ring with a central cavity.</text>
</comment>
<dbReference type="GO" id="GO:0043565">
    <property type="term" value="F:sequence-specific DNA binding"/>
    <property type="evidence" value="ECO:0007669"/>
    <property type="project" value="UniProtKB-UniRule"/>
</dbReference>
<evidence type="ECO:0000313" key="18">
    <source>
        <dbReference type="EMBL" id="CAA9257460.1"/>
    </source>
</evidence>
<evidence type="ECO:0000259" key="17">
    <source>
        <dbReference type="PROSITE" id="PS51787"/>
    </source>
</evidence>
<dbReference type="InterPro" id="IPR046336">
    <property type="entry name" value="Lon_prtase_N_sf"/>
</dbReference>
<dbReference type="InterPro" id="IPR008268">
    <property type="entry name" value="Peptidase_S16_AS"/>
</dbReference>
<proteinExistence type="evidence at transcript level"/>
<dbReference type="PANTHER" id="PTHR10046">
    <property type="entry name" value="ATP DEPENDENT LON PROTEASE FAMILY MEMBER"/>
    <property type="match status" value="1"/>
</dbReference>
<dbReference type="InterPro" id="IPR014721">
    <property type="entry name" value="Ribsml_uS5_D2-typ_fold_subgr"/>
</dbReference>
<dbReference type="InterPro" id="IPR008269">
    <property type="entry name" value="Lon_proteolytic"/>
</dbReference>
<dbReference type="InterPro" id="IPR004815">
    <property type="entry name" value="Lon_bac/euk-typ"/>
</dbReference>
<name>A0A6J4ING7_9BACT</name>
<feature type="domain" description="Lon N-terminal" evidence="17">
    <location>
        <begin position="40"/>
        <end position="234"/>
    </location>
</feature>
<evidence type="ECO:0000256" key="5">
    <source>
        <dbReference type="ARBA" id="ARBA00022801"/>
    </source>
</evidence>
<dbReference type="PROSITE" id="PS01046">
    <property type="entry name" value="LON_SER"/>
    <property type="match status" value="1"/>
</dbReference>
<dbReference type="InterPro" id="IPR054594">
    <property type="entry name" value="Lon_lid"/>
</dbReference>
<comment type="catalytic activity">
    <reaction evidence="9 10 13">
        <text>Hydrolysis of proteins in presence of ATP.</text>
        <dbReference type="EC" id="3.4.21.53"/>
    </reaction>
</comment>
<evidence type="ECO:0000256" key="6">
    <source>
        <dbReference type="ARBA" id="ARBA00022825"/>
    </source>
</evidence>
<reference evidence="18" key="1">
    <citation type="submission" date="2020-02" db="EMBL/GenBank/DDBJ databases">
        <authorList>
            <person name="Meier V. D."/>
        </authorList>
    </citation>
    <scope>NUCLEOTIDE SEQUENCE</scope>
    <source>
        <strain evidence="18">AVDCRST_MAG42</strain>
    </source>
</reference>
<sequence>MMTDGQLAVLQSDGGMSAPRSDTGTGGDGSRTTPRIPEELSILPIRDFVVFPGTVMPLTVSRAASIKLLDDTLPLTKVIGLAAQRDAELEEPKPQDLYHVGTAVSVLKLLRQADDRVVMVIQGLRRFSIRKIVATEPYLRAEVDLPEPIVPETTSEWQAEFQNLRDSAARLVELTPDLPEQAAGIVRSVDEPGQLADFLAPNLEITVAQKQAILEELDVRKRVRAVQTSISAQLEIAQIQQRLQEDVQSQFTEAQRKAYLRGQLKAIQRELGEDDSGADEQIATLRTRLEEAKPPAEVMAAAERELKRLDLIPPASPEYSVIVTYVETIAELPWSKFSEDNLDLNKAQEILDRDHYDLEKVKRRLIEYLAVRKLNPNGQGPILCLLGPPGVGKTSLGQSIADALGRKFVRMSLGGIRDEAEIRGHRRTYIGSMPGRMIQELRRAGTRNPVMMLDEIDKIGADFRGDPASALLEVLDPRQNNAFVDRFLDVPFDLSQVIFIATANYIGGIPGPLLDRMEMISLAGYTEREKLEIAKRYIVARQLRENGLRTEQVDWNEDALRLVVTDYTHEAGVRELERQVGAIARGIAAKVARGEVTHYWVTTDVVRDLLGPERYVHEQRLTTSAPGVVTGLAYTPMGGEILHIEATKYPGKGAVTLTGQIGDVMKESVQAAMSLVRSRDGQIGAKPEDFRDSDIHVHVPAGAVPKDGPSAGVAMFTALASLFSNTPVRSDVAMTGEVTLRGLVLPIGGLKEKSLAAMRAGITTVLIPKLNEKDLVDVPAEAKEKINFIPVSTVDEVLANALEKRAPEKAAVDPVDPL</sequence>
<dbReference type="InterPro" id="IPR020568">
    <property type="entry name" value="Ribosomal_Su5_D2-typ_SF"/>
</dbReference>
<keyword evidence="4 9" id="KW-0547">Nucleotide-binding</keyword>
<dbReference type="Pfam" id="PF02190">
    <property type="entry name" value="LON_substr_bdg"/>
    <property type="match status" value="1"/>
</dbReference>
<dbReference type="Gene3D" id="3.40.50.300">
    <property type="entry name" value="P-loop containing nucleotide triphosphate hydrolases"/>
    <property type="match status" value="1"/>
</dbReference>
<dbReference type="CDD" id="cd19500">
    <property type="entry name" value="RecA-like_Lon"/>
    <property type="match status" value="1"/>
</dbReference>
<comment type="similarity">
    <text evidence="9 10 13 14">Belongs to the peptidase S16 family.</text>
</comment>
<dbReference type="GO" id="GO:0016887">
    <property type="term" value="F:ATP hydrolysis activity"/>
    <property type="evidence" value="ECO:0007669"/>
    <property type="project" value="UniProtKB-UniRule"/>
</dbReference>
<comment type="induction">
    <text evidence="9">By heat shock.</text>
</comment>
<keyword evidence="8 9" id="KW-0346">Stress response</keyword>
<protein>
    <recommendedName>
        <fullName evidence="9 10">Lon protease</fullName>
        <ecNumber evidence="9 10">3.4.21.53</ecNumber>
    </recommendedName>
    <alternativeName>
        <fullName evidence="9">ATP-dependent protease La</fullName>
    </alternativeName>
</protein>
<keyword evidence="2 9" id="KW-0963">Cytoplasm</keyword>
<dbReference type="InterPro" id="IPR027543">
    <property type="entry name" value="Lon_bac"/>
</dbReference>
<evidence type="ECO:0000256" key="15">
    <source>
        <dbReference type="SAM" id="MobiDB-lite"/>
    </source>
</evidence>
<dbReference type="SMART" id="SM00464">
    <property type="entry name" value="LON"/>
    <property type="match status" value="1"/>
</dbReference>
<dbReference type="GO" id="GO:0006515">
    <property type="term" value="P:protein quality control for misfolded or incompletely synthesized proteins"/>
    <property type="evidence" value="ECO:0007669"/>
    <property type="project" value="UniProtKB-UniRule"/>
</dbReference>
<dbReference type="InterPro" id="IPR003959">
    <property type="entry name" value="ATPase_AAA_core"/>
</dbReference>
<dbReference type="GO" id="GO:0004176">
    <property type="term" value="F:ATP-dependent peptidase activity"/>
    <property type="evidence" value="ECO:0007669"/>
    <property type="project" value="UniProtKB-UniRule"/>
</dbReference>
<gene>
    <name evidence="9" type="primary">lon</name>
    <name evidence="18" type="ORF">AVDCRST_MAG42-2547</name>
</gene>
<dbReference type="AlphaFoldDB" id="A0A6J4ING7"/>
<dbReference type="Gene3D" id="3.30.230.10">
    <property type="match status" value="1"/>
</dbReference>
<feature type="binding site" evidence="9 12">
    <location>
        <begin position="387"/>
        <end position="394"/>
    </location>
    <ligand>
        <name>ATP</name>
        <dbReference type="ChEBI" id="CHEBI:30616"/>
    </ligand>
</feature>
<dbReference type="InterPro" id="IPR003111">
    <property type="entry name" value="Lon_prtase_N"/>
</dbReference>
<dbReference type="GO" id="GO:0005737">
    <property type="term" value="C:cytoplasm"/>
    <property type="evidence" value="ECO:0007669"/>
    <property type="project" value="UniProtKB-SubCell"/>
</dbReference>
<evidence type="ECO:0000256" key="14">
    <source>
        <dbReference type="RuleBase" id="RU000591"/>
    </source>
</evidence>
<comment type="subcellular location">
    <subcellularLocation>
        <location evidence="1 9 10">Cytoplasm</location>
    </subcellularLocation>
</comment>
<dbReference type="InterPro" id="IPR027417">
    <property type="entry name" value="P-loop_NTPase"/>
</dbReference>
<evidence type="ECO:0000256" key="1">
    <source>
        <dbReference type="ARBA" id="ARBA00004496"/>
    </source>
</evidence>
<evidence type="ECO:0000256" key="10">
    <source>
        <dbReference type="PIRNR" id="PIRNR001174"/>
    </source>
</evidence>
<comment type="function">
    <text evidence="9">ATP-dependent serine protease that mediates the selective degradation of mutant and abnormal proteins as well as certain short-lived regulatory proteins. Required for cellular homeostasis and for survival from DNA damage and developmental changes induced by stress. Degrades polypeptides processively to yield small peptide fragments that are 5 to 10 amino acids long. Binds to DNA in a double-stranded, site-specific manner.</text>
</comment>
<dbReference type="SUPFAM" id="SSF52540">
    <property type="entry name" value="P-loop containing nucleoside triphosphate hydrolases"/>
    <property type="match status" value="1"/>
</dbReference>
<dbReference type="EC" id="3.4.21.53" evidence="9 10"/>
<dbReference type="InterPro" id="IPR015947">
    <property type="entry name" value="PUA-like_sf"/>
</dbReference>
<dbReference type="SUPFAM" id="SSF54211">
    <property type="entry name" value="Ribosomal protein S5 domain 2-like"/>
    <property type="match status" value="1"/>
</dbReference>
<evidence type="ECO:0000256" key="11">
    <source>
        <dbReference type="PIRSR" id="PIRSR001174-1"/>
    </source>
</evidence>
<dbReference type="InterPro" id="IPR003593">
    <property type="entry name" value="AAA+_ATPase"/>
</dbReference>
<accession>A0A6J4ING7</accession>
<dbReference type="InterPro" id="IPR027065">
    <property type="entry name" value="Lon_Prtase"/>
</dbReference>
<evidence type="ECO:0000256" key="7">
    <source>
        <dbReference type="ARBA" id="ARBA00022840"/>
    </source>
</evidence>
<dbReference type="HAMAP" id="MF_01973">
    <property type="entry name" value="lon_bact"/>
    <property type="match status" value="1"/>
</dbReference>
<evidence type="ECO:0000256" key="3">
    <source>
        <dbReference type="ARBA" id="ARBA00022670"/>
    </source>
</evidence>
<dbReference type="GO" id="GO:0005524">
    <property type="term" value="F:ATP binding"/>
    <property type="evidence" value="ECO:0007669"/>
    <property type="project" value="UniProtKB-UniRule"/>
</dbReference>
<feature type="active site" evidence="9 11">
    <location>
        <position position="710"/>
    </location>
</feature>
<evidence type="ECO:0000256" key="8">
    <source>
        <dbReference type="ARBA" id="ARBA00023016"/>
    </source>
</evidence>
<dbReference type="Pfam" id="PF22667">
    <property type="entry name" value="Lon_lid"/>
    <property type="match status" value="1"/>
</dbReference>
<evidence type="ECO:0000256" key="4">
    <source>
        <dbReference type="ARBA" id="ARBA00022741"/>
    </source>
</evidence>
<dbReference type="SUPFAM" id="SSF88697">
    <property type="entry name" value="PUA domain-like"/>
    <property type="match status" value="1"/>
</dbReference>
<keyword evidence="7 9" id="KW-0067">ATP-binding</keyword>
<dbReference type="Gene3D" id="2.30.130.40">
    <property type="entry name" value="LON domain-like"/>
    <property type="match status" value="1"/>
</dbReference>
<dbReference type="Gene3D" id="1.20.5.5270">
    <property type="match status" value="1"/>
</dbReference>
<dbReference type="PROSITE" id="PS51787">
    <property type="entry name" value="LON_N"/>
    <property type="match status" value="1"/>
</dbReference>
<dbReference type="PRINTS" id="PR00830">
    <property type="entry name" value="ENDOLAPTASE"/>
</dbReference>
<feature type="active site" evidence="9 11">
    <location>
        <position position="753"/>
    </location>
</feature>
<feature type="domain" description="Lon proteolytic" evidence="16">
    <location>
        <begin position="623"/>
        <end position="804"/>
    </location>
</feature>
<dbReference type="FunFam" id="3.40.50.300:FF:000382">
    <property type="entry name" value="Lon protease homolog 2, peroxisomal"/>
    <property type="match status" value="1"/>
</dbReference>
<keyword evidence="6 9" id="KW-0720">Serine protease</keyword>
<evidence type="ECO:0000256" key="9">
    <source>
        <dbReference type="HAMAP-Rule" id="MF_01973"/>
    </source>
</evidence>
<keyword evidence="5 9" id="KW-0378">Hydrolase</keyword>
<evidence type="ECO:0000259" key="16">
    <source>
        <dbReference type="PROSITE" id="PS51786"/>
    </source>
</evidence>